<dbReference type="GO" id="GO:0000915">
    <property type="term" value="P:actomyosin contractile ring assembly"/>
    <property type="evidence" value="ECO:0007669"/>
    <property type="project" value="TreeGrafter"/>
</dbReference>
<feature type="region of interest" description="Disordered" evidence="2">
    <location>
        <begin position="404"/>
        <end position="453"/>
    </location>
</feature>
<dbReference type="GO" id="GO:0000281">
    <property type="term" value="P:mitotic cytokinesis"/>
    <property type="evidence" value="ECO:0007669"/>
    <property type="project" value="TreeGrafter"/>
</dbReference>
<evidence type="ECO:0000256" key="1">
    <source>
        <dbReference type="PROSITE-ProRule" id="PRU01207"/>
    </source>
</evidence>
<keyword evidence="1" id="KW-0175">Coiled coil</keyword>
<dbReference type="Proteomes" id="UP000565785">
    <property type="component" value="Unassembled WGS sequence"/>
</dbReference>
<organism evidence="4 5">
    <name type="scientific">Rhinopomastus cyanomelas</name>
    <name type="common">Common scimitarbill</name>
    <dbReference type="NCBI Taxonomy" id="113115"/>
    <lineage>
        <taxon>Eukaryota</taxon>
        <taxon>Metazoa</taxon>
        <taxon>Chordata</taxon>
        <taxon>Craniata</taxon>
        <taxon>Vertebrata</taxon>
        <taxon>Euteleostomi</taxon>
        <taxon>Archelosauria</taxon>
        <taxon>Archosauria</taxon>
        <taxon>Dinosauria</taxon>
        <taxon>Saurischia</taxon>
        <taxon>Theropoda</taxon>
        <taxon>Coelurosauria</taxon>
        <taxon>Aves</taxon>
        <taxon>Neognathae</taxon>
        <taxon>Neoaves</taxon>
        <taxon>Telluraves</taxon>
        <taxon>Coraciimorphae</taxon>
        <taxon>Bucerotiformes</taxon>
        <taxon>Rhinopomastidae</taxon>
        <taxon>Rhinopomastus</taxon>
    </lineage>
</organism>
<feature type="non-terminal residue" evidence="4">
    <location>
        <position position="453"/>
    </location>
</feature>
<reference evidence="4 5" key="1">
    <citation type="submission" date="2019-09" db="EMBL/GenBank/DDBJ databases">
        <title>Bird 10,000 Genomes (B10K) Project - Family phase.</title>
        <authorList>
            <person name="Zhang G."/>
        </authorList>
    </citation>
    <scope>NUCLEOTIDE SEQUENCE [LARGE SCALE GENOMIC DNA]</scope>
    <source>
        <strain evidence="4">B10K-DU-002-35</strain>
        <tissue evidence="4">Muscle</tissue>
    </source>
</reference>
<protein>
    <submittedName>
        <fullName evidence="4">RTKN protein</fullName>
    </submittedName>
</protein>
<evidence type="ECO:0000256" key="2">
    <source>
        <dbReference type="SAM" id="MobiDB-lite"/>
    </source>
</evidence>
<evidence type="ECO:0000259" key="3">
    <source>
        <dbReference type="PROSITE" id="PS51860"/>
    </source>
</evidence>
<dbReference type="InterPro" id="IPR051364">
    <property type="entry name" value="Cytokinesis/Rho-signaling"/>
</dbReference>
<dbReference type="GO" id="GO:0005095">
    <property type="term" value="F:GTPase inhibitor activity"/>
    <property type="evidence" value="ECO:0007669"/>
    <property type="project" value="TreeGrafter"/>
</dbReference>
<evidence type="ECO:0000313" key="4">
    <source>
        <dbReference type="EMBL" id="NXN93796.1"/>
    </source>
</evidence>
<keyword evidence="5" id="KW-1185">Reference proteome</keyword>
<feature type="domain" description="REM-1" evidence="3">
    <location>
        <begin position="1"/>
        <end position="62"/>
    </location>
</feature>
<sequence length="453" mass="49291">QDTETQGKLERELRLREGALKLLGACSRPEQALEAAKGLQLASARALAYMGELQRRKEAQLLHRTPDASPGEERRPCLGTVCISDLRIPLMWKDTEYFRNKGELHRCAVFCLLQLGAEIHDTPLVLVDRTLTDICFETPIIFRDASPCFELKLELYSAGLCPGGSQGSAPRRLATRLSSSLGRSAGRRVRAALDAGTASPPPGAGTGPRFHLLAHATLSLAQVQDGFRTHDLALASSEDSSCWVPLYGSLCCRLVAQPRCMGTPTCRGHLRLTMGSKMRTRAEDGNGVGDWDGDRRGTRIGTMIETETGWGWGTLRDRNGMAMGLDSGVHLMERPHGVALCNRLGGEEVTHTLLAEGPGDARRWLDAFTQLRCDIRVPSDPPIPSPHAAIDPADDIEAVTDILTRRGGGRDPDPPPWLSLFEGPPPRALPRPGSPSPPPRRAWGRPRTLSLDA</sequence>
<dbReference type="InterPro" id="IPR011072">
    <property type="entry name" value="HR1_rho-bd"/>
</dbReference>
<dbReference type="InterPro" id="IPR012966">
    <property type="entry name" value="AHD"/>
</dbReference>
<dbReference type="PROSITE" id="PS51860">
    <property type="entry name" value="REM_1"/>
    <property type="match status" value="1"/>
</dbReference>
<dbReference type="EMBL" id="VXBP01002178">
    <property type="protein sequence ID" value="NXN93796.1"/>
    <property type="molecule type" value="Genomic_DNA"/>
</dbReference>
<dbReference type="PANTHER" id="PTHR21538">
    <property type="entry name" value="ANILLIN/RHOTEKIN RTKN"/>
    <property type="match status" value="1"/>
</dbReference>
<evidence type="ECO:0000313" key="5">
    <source>
        <dbReference type="Proteomes" id="UP000565785"/>
    </source>
</evidence>
<feature type="compositionally biased region" description="Pro residues" evidence="2">
    <location>
        <begin position="423"/>
        <end position="440"/>
    </location>
</feature>
<dbReference type="GO" id="GO:0005826">
    <property type="term" value="C:actomyosin contractile ring"/>
    <property type="evidence" value="ECO:0007669"/>
    <property type="project" value="TreeGrafter"/>
</dbReference>
<feature type="non-terminal residue" evidence="4">
    <location>
        <position position="1"/>
    </location>
</feature>
<dbReference type="AlphaFoldDB" id="A0A7L1N3B9"/>
<dbReference type="Pfam" id="PF08174">
    <property type="entry name" value="Anillin"/>
    <property type="match status" value="1"/>
</dbReference>
<dbReference type="GO" id="GO:0007165">
    <property type="term" value="P:signal transduction"/>
    <property type="evidence" value="ECO:0007669"/>
    <property type="project" value="InterPro"/>
</dbReference>
<comment type="caution">
    <text evidence="4">The sequence shown here is derived from an EMBL/GenBank/DDBJ whole genome shotgun (WGS) entry which is preliminary data.</text>
</comment>
<dbReference type="PANTHER" id="PTHR21538:SF19">
    <property type="entry name" value="RHOTEKIN"/>
    <property type="match status" value="1"/>
</dbReference>
<dbReference type="OrthoDB" id="5817051at2759"/>
<accession>A0A7L1N3B9</accession>
<gene>
    <name evidence="4" type="primary">Rtkn</name>
    <name evidence="4" type="ORF">RHICYA_R15422</name>
</gene>
<proteinExistence type="predicted"/>
<dbReference type="GO" id="GO:0031106">
    <property type="term" value="P:septin ring organization"/>
    <property type="evidence" value="ECO:0007669"/>
    <property type="project" value="TreeGrafter"/>
</dbReference>
<name>A0A7L1N3B9_RHICY</name>